<dbReference type="EMBL" id="JARJCM010000217">
    <property type="protein sequence ID" value="KAJ7022078.1"/>
    <property type="molecule type" value="Genomic_DNA"/>
</dbReference>
<evidence type="ECO:0000256" key="1">
    <source>
        <dbReference type="SAM" id="SignalP"/>
    </source>
</evidence>
<dbReference type="Proteomes" id="UP001218188">
    <property type="component" value="Unassembled WGS sequence"/>
</dbReference>
<gene>
    <name evidence="3" type="ORF">C8F04DRAFT_1138929</name>
    <name evidence="2" type="ORF">C8F04DRAFT_1143682</name>
</gene>
<proteinExistence type="predicted"/>
<organism evidence="2 4">
    <name type="scientific">Mycena alexandri</name>
    <dbReference type="NCBI Taxonomy" id="1745969"/>
    <lineage>
        <taxon>Eukaryota</taxon>
        <taxon>Fungi</taxon>
        <taxon>Dikarya</taxon>
        <taxon>Basidiomycota</taxon>
        <taxon>Agaricomycotina</taxon>
        <taxon>Agaricomycetes</taxon>
        <taxon>Agaricomycetidae</taxon>
        <taxon>Agaricales</taxon>
        <taxon>Marasmiineae</taxon>
        <taxon>Mycenaceae</taxon>
        <taxon>Mycena</taxon>
    </lineage>
</organism>
<dbReference type="EMBL" id="JARJCM010000257">
    <property type="protein sequence ID" value="KAJ7020624.1"/>
    <property type="molecule type" value="Genomic_DNA"/>
</dbReference>
<keyword evidence="4" id="KW-1185">Reference proteome</keyword>
<dbReference type="AlphaFoldDB" id="A0AAD6S4C5"/>
<evidence type="ECO:0000313" key="2">
    <source>
        <dbReference type="EMBL" id="KAJ7020624.1"/>
    </source>
</evidence>
<evidence type="ECO:0000313" key="4">
    <source>
        <dbReference type="Proteomes" id="UP001218188"/>
    </source>
</evidence>
<protein>
    <submittedName>
        <fullName evidence="2">Uncharacterized protein</fullName>
    </submittedName>
</protein>
<feature type="chain" id="PRO_5042441679" evidence="1">
    <location>
        <begin position="19"/>
        <end position="110"/>
    </location>
</feature>
<accession>A0AAD6S4C5</accession>
<feature type="signal peptide" evidence="1">
    <location>
        <begin position="1"/>
        <end position="18"/>
    </location>
</feature>
<evidence type="ECO:0000313" key="3">
    <source>
        <dbReference type="EMBL" id="KAJ7022078.1"/>
    </source>
</evidence>
<sequence>MLSLSLVLTSIFFQQGMRQSPTPDLAAQLQQLVLRWCVQSTLHNYSNHPCTDSFSRRRPASAPFHRTLLPSHPVSRLALLRNPALSDPDALFDTLRNETAWLLDEPRHPH</sequence>
<name>A0AAD6S4C5_9AGAR</name>
<keyword evidence="1" id="KW-0732">Signal</keyword>
<reference evidence="2" key="1">
    <citation type="submission" date="2023-03" db="EMBL/GenBank/DDBJ databases">
        <title>Massive genome expansion in bonnet fungi (Mycena s.s.) driven by repeated elements and novel gene families across ecological guilds.</title>
        <authorList>
            <consortium name="Lawrence Berkeley National Laboratory"/>
            <person name="Harder C.B."/>
            <person name="Miyauchi S."/>
            <person name="Viragh M."/>
            <person name="Kuo A."/>
            <person name="Thoen E."/>
            <person name="Andreopoulos B."/>
            <person name="Lu D."/>
            <person name="Skrede I."/>
            <person name="Drula E."/>
            <person name="Henrissat B."/>
            <person name="Morin E."/>
            <person name="Kohler A."/>
            <person name="Barry K."/>
            <person name="LaButti K."/>
            <person name="Morin E."/>
            <person name="Salamov A."/>
            <person name="Lipzen A."/>
            <person name="Mereny Z."/>
            <person name="Hegedus B."/>
            <person name="Baldrian P."/>
            <person name="Stursova M."/>
            <person name="Weitz H."/>
            <person name="Taylor A."/>
            <person name="Grigoriev I.V."/>
            <person name="Nagy L.G."/>
            <person name="Martin F."/>
            <person name="Kauserud H."/>
        </authorList>
    </citation>
    <scope>NUCLEOTIDE SEQUENCE</scope>
    <source>
        <strain evidence="2">CBHHK200</strain>
    </source>
</reference>
<comment type="caution">
    <text evidence="2">The sequence shown here is derived from an EMBL/GenBank/DDBJ whole genome shotgun (WGS) entry which is preliminary data.</text>
</comment>